<comment type="caution">
    <text evidence="7">The sequence shown here is derived from an EMBL/GenBank/DDBJ whole genome shotgun (WGS) entry which is preliminary data.</text>
</comment>
<dbReference type="EMBL" id="JACOPK010000008">
    <property type="protein sequence ID" value="MBC5696171.1"/>
    <property type="molecule type" value="Genomic_DNA"/>
</dbReference>
<organism evidence="7 8">
    <name type="scientific">Agathobaculum hominis</name>
    <dbReference type="NCBI Taxonomy" id="2763014"/>
    <lineage>
        <taxon>Bacteria</taxon>
        <taxon>Bacillati</taxon>
        <taxon>Bacillota</taxon>
        <taxon>Clostridia</taxon>
        <taxon>Eubacteriales</taxon>
        <taxon>Butyricicoccaceae</taxon>
        <taxon>Agathobaculum</taxon>
    </lineage>
</organism>
<evidence type="ECO:0000256" key="5">
    <source>
        <dbReference type="ARBA" id="ARBA00023136"/>
    </source>
</evidence>
<reference evidence="7 8" key="1">
    <citation type="submission" date="2020-08" db="EMBL/GenBank/DDBJ databases">
        <title>Genome public.</title>
        <authorList>
            <person name="Liu C."/>
            <person name="Sun Q."/>
        </authorList>
    </citation>
    <scope>NUCLEOTIDE SEQUENCE [LARGE SCALE GENOMIC DNA]</scope>
    <source>
        <strain evidence="7 8">M2</strain>
    </source>
</reference>
<evidence type="ECO:0000313" key="8">
    <source>
        <dbReference type="Proteomes" id="UP000641741"/>
    </source>
</evidence>
<dbReference type="SUPFAM" id="SSF54523">
    <property type="entry name" value="Pili subunits"/>
    <property type="match status" value="1"/>
</dbReference>
<protein>
    <submittedName>
        <fullName evidence="7">Type II secretion system protein</fullName>
    </submittedName>
</protein>
<gene>
    <name evidence="7" type="ORF">H8S02_09460</name>
</gene>
<name>A0ABR7GPD2_9FIRM</name>
<keyword evidence="5 6" id="KW-0472">Membrane</keyword>
<comment type="subcellular location">
    <subcellularLocation>
        <location evidence="1">Membrane</location>
        <topology evidence="1">Single-pass membrane protein</topology>
    </subcellularLocation>
</comment>
<dbReference type="PROSITE" id="PS00409">
    <property type="entry name" value="PROKAR_NTER_METHYL"/>
    <property type="match status" value="1"/>
</dbReference>
<evidence type="ECO:0000256" key="2">
    <source>
        <dbReference type="ARBA" id="ARBA00022481"/>
    </source>
</evidence>
<sequence length="205" mass="22563">MFKNRRGFTLVELIVVLVILAILASLLIPALTGYIDRARRDQVVAETRMLHEAVQTAAGEAYASNEWGTIDGSGNPLTSLFTVANKDGTYHTGKYKGQQSSTLKSRYDEIVKLAEVPSLTDGKGSFFAITDTKGAVHCILYNTGRGLLGAYFRETGEYKVYDEQKNIDNYLKSYASCIDSVISTVIGSAEESPWSQQTIDRTLTE</sequence>
<keyword evidence="3 6" id="KW-0812">Transmembrane</keyword>
<dbReference type="InterPro" id="IPR012902">
    <property type="entry name" value="N_methyl_site"/>
</dbReference>
<proteinExistence type="predicted"/>
<dbReference type="InterPro" id="IPR045584">
    <property type="entry name" value="Pilin-like"/>
</dbReference>
<feature type="transmembrane region" description="Helical" evidence="6">
    <location>
        <begin position="7"/>
        <end position="31"/>
    </location>
</feature>
<evidence type="ECO:0000256" key="6">
    <source>
        <dbReference type="SAM" id="Phobius"/>
    </source>
</evidence>
<keyword evidence="2" id="KW-0488">Methylation</keyword>
<dbReference type="PANTHER" id="PTHR30093:SF44">
    <property type="entry name" value="TYPE II SECRETION SYSTEM CORE PROTEIN G"/>
    <property type="match status" value="1"/>
</dbReference>
<accession>A0ABR7GPD2</accession>
<dbReference type="Pfam" id="PF07963">
    <property type="entry name" value="N_methyl"/>
    <property type="match status" value="1"/>
</dbReference>
<dbReference type="NCBIfam" id="TIGR02532">
    <property type="entry name" value="IV_pilin_GFxxxE"/>
    <property type="match status" value="1"/>
</dbReference>
<dbReference type="PANTHER" id="PTHR30093">
    <property type="entry name" value="GENERAL SECRETION PATHWAY PROTEIN G"/>
    <property type="match status" value="1"/>
</dbReference>
<evidence type="ECO:0000256" key="4">
    <source>
        <dbReference type="ARBA" id="ARBA00022989"/>
    </source>
</evidence>
<dbReference type="Proteomes" id="UP000641741">
    <property type="component" value="Unassembled WGS sequence"/>
</dbReference>
<keyword evidence="8" id="KW-1185">Reference proteome</keyword>
<dbReference type="Gene3D" id="3.30.700.10">
    <property type="entry name" value="Glycoprotein, Type 4 Pilin"/>
    <property type="match status" value="1"/>
</dbReference>
<keyword evidence="4 6" id="KW-1133">Transmembrane helix</keyword>
<evidence type="ECO:0000256" key="3">
    <source>
        <dbReference type="ARBA" id="ARBA00022692"/>
    </source>
</evidence>
<evidence type="ECO:0000313" key="7">
    <source>
        <dbReference type="EMBL" id="MBC5696171.1"/>
    </source>
</evidence>
<evidence type="ECO:0000256" key="1">
    <source>
        <dbReference type="ARBA" id="ARBA00004167"/>
    </source>
</evidence>